<proteinExistence type="predicted"/>
<dbReference type="GO" id="GO:0005737">
    <property type="term" value="C:cytoplasm"/>
    <property type="evidence" value="ECO:0007669"/>
    <property type="project" value="TreeGrafter"/>
</dbReference>
<dbReference type="InterPro" id="IPR011234">
    <property type="entry name" value="Fumarylacetoacetase-like_C"/>
</dbReference>
<name>A0A9W6K2B3_9HYPH</name>
<evidence type="ECO:0000313" key="4">
    <source>
        <dbReference type="Proteomes" id="UP001143330"/>
    </source>
</evidence>
<protein>
    <submittedName>
        <fullName evidence="3">2-keto-4-pentenoate hydratase</fullName>
    </submittedName>
</protein>
<feature type="domain" description="Fumarylacetoacetase-like C-terminal" evidence="2">
    <location>
        <begin position="151"/>
        <end position="252"/>
    </location>
</feature>
<accession>A0A9W6K2B3</accession>
<keyword evidence="4" id="KW-1185">Reference proteome</keyword>
<organism evidence="3 4">
    <name type="scientific">Ancylobacter defluvii</name>
    <dbReference type="NCBI Taxonomy" id="1282440"/>
    <lineage>
        <taxon>Bacteria</taxon>
        <taxon>Pseudomonadati</taxon>
        <taxon>Pseudomonadota</taxon>
        <taxon>Alphaproteobacteria</taxon>
        <taxon>Hyphomicrobiales</taxon>
        <taxon>Xanthobacteraceae</taxon>
        <taxon>Ancylobacter</taxon>
    </lineage>
</organism>
<evidence type="ECO:0000259" key="2">
    <source>
        <dbReference type="Pfam" id="PF01557"/>
    </source>
</evidence>
<sequence length="264" mass="27353">MPSTAEEFVAARREARALAAFPGVLPDSLSAAYAVQEETLRLTTRRLAGWKVAGIPPAFRDRYDAPRLVGPVFADAVQEVEDGGSVEVFVYQDGFAAIEAEFVVRLTVDAPEGPVTAMDIPGFATLHAGSEIASSPLASINDLGPGAVVSDHGNNAGAIIGPAIPPQAAGDWERLISRTLIGGELVGEGSAARVAGGPYESVAFLIAQLAGRGRRLKAGDIVLTGMTTGVHDVRVGDEARIEFPGVGGFGIRVKTRPAERSAAA</sequence>
<dbReference type="AlphaFoldDB" id="A0A9W6K2B3"/>
<evidence type="ECO:0000256" key="1">
    <source>
        <dbReference type="ARBA" id="ARBA00023239"/>
    </source>
</evidence>
<evidence type="ECO:0000313" key="3">
    <source>
        <dbReference type="EMBL" id="GLK86931.1"/>
    </source>
</evidence>
<dbReference type="EMBL" id="BSFM01000023">
    <property type="protein sequence ID" value="GLK86931.1"/>
    <property type="molecule type" value="Genomic_DNA"/>
</dbReference>
<gene>
    <name evidence="3" type="primary">mhpD</name>
    <name evidence="3" type="ORF">GCM10017653_50010</name>
</gene>
<dbReference type="SUPFAM" id="SSF56529">
    <property type="entry name" value="FAH"/>
    <property type="match status" value="1"/>
</dbReference>
<dbReference type="PANTHER" id="PTHR30143">
    <property type="entry name" value="ACID HYDRATASE"/>
    <property type="match status" value="1"/>
</dbReference>
<reference evidence="3" key="2">
    <citation type="submission" date="2023-01" db="EMBL/GenBank/DDBJ databases">
        <authorList>
            <person name="Sun Q."/>
            <person name="Evtushenko L."/>
        </authorList>
    </citation>
    <scope>NUCLEOTIDE SEQUENCE</scope>
    <source>
        <strain evidence="3">VKM B-2789</strain>
    </source>
</reference>
<dbReference type="RefSeq" id="WP_213364332.1">
    <property type="nucleotide sequence ID" value="NZ_BSFM01000023.1"/>
</dbReference>
<dbReference type="Pfam" id="PF01557">
    <property type="entry name" value="FAA_hydrolase"/>
    <property type="match status" value="1"/>
</dbReference>
<dbReference type="InterPro" id="IPR050772">
    <property type="entry name" value="Hydratase-Decarb/MhpD_sf"/>
</dbReference>
<dbReference type="Proteomes" id="UP001143330">
    <property type="component" value="Unassembled WGS sequence"/>
</dbReference>
<dbReference type="InterPro" id="IPR036663">
    <property type="entry name" value="Fumarylacetoacetase_C_sf"/>
</dbReference>
<comment type="caution">
    <text evidence="3">The sequence shown here is derived from an EMBL/GenBank/DDBJ whole genome shotgun (WGS) entry which is preliminary data.</text>
</comment>
<dbReference type="PANTHER" id="PTHR30143:SF0">
    <property type="entry name" value="2-KETO-4-PENTENOATE HYDRATASE"/>
    <property type="match status" value="1"/>
</dbReference>
<reference evidence="3" key="1">
    <citation type="journal article" date="2014" name="Int. J. Syst. Evol. Microbiol.">
        <title>Complete genome sequence of Corynebacterium casei LMG S-19264T (=DSM 44701T), isolated from a smear-ripened cheese.</title>
        <authorList>
            <consortium name="US DOE Joint Genome Institute (JGI-PGF)"/>
            <person name="Walter F."/>
            <person name="Albersmeier A."/>
            <person name="Kalinowski J."/>
            <person name="Ruckert C."/>
        </authorList>
    </citation>
    <scope>NUCLEOTIDE SEQUENCE</scope>
    <source>
        <strain evidence="3">VKM B-2789</strain>
    </source>
</reference>
<dbReference type="Gene3D" id="3.90.850.10">
    <property type="entry name" value="Fumarylacetoacetase-like, C-terminal domain"/>
    <property type="match status" value="1"/>
</dbReference>
<dbReference type="GO" id="GO:0008684">
    <property type="term" value="F:2-oxopent-4-enoate hydratase activity"/>
    <property type="evidence" value="ECO:0007669"/>
    <property type="project" value="TreeGrafter"/>
</dbReference>
<keyword evidence="1" id="KW-0456">Lyase</keyword>